<evidence type="ECO:0000313" key="2">
    <source>
        <dbReference type="EMBL" id="VVC98856.1"/>
    </source>
</evidence>
<evidence type="ECO:0000256" key="1">
    <source>
        <dbReference type="SAM" id="MobiDB-lite"/>
    </source>
</evidence>
<dbReference type="Proteomes" id="UP000324832">
    <property type="component" value="Unassembled WGS sequence"/>
</dbReference>
<organism evidence="2 3">
    <name type="scientific">Leptidea sinapis</name>
    <dbReference type="NCBI Taxonomy" id="189913"/>
    <lineage>
        <taxon>Eukaryota</taxon>
        <taxon>Metazoa</taxon>
        <taxon>Ecdysozoa</taxon>
        <taxon>Arthropoda</taxon>
        <taxon>Hexapoda</taxon>
        <taxon>Insecta</taxon>
        <taxon>Pterygota</taxon>
        <taxon>Neoptera</taxon>
        <taxon>Endopterygota</taxon>
        <taxon>Lepidoptera</taxon>
        <taxon>Glossata</taxon>
        <taxon>Ditrysia</taxon>
        <taxon>Papilionoidea</taxon>
        <taxon>Pieridae</taxon>
        <taxon>Dismorphiinae</taxon>
        <taxon>Leptidea</taxon>
    </lineage>
</organism>
<name>A0A5E4QP23_9NEOP</name>
<protein>
    <submittedName>
        <fullName evidence="2">Uncharacterized protein</fullName>
    </submittedName>
</protein>
<feature type="compositionally biased region" description="Polar residues" evidence="1">
    <location>
        <begin position="135"/>
        <end position="145"/>
    </location>
</feature>
<dbReference type="EMBL" id="FZQP02003834">
    <property type="protein sequence ID" value="VVC98856.1"/>
    <property type="molecule type" value="Genomic_DNA"/>
</dbReference>
<gene>
    <name evidence="2" type="ORF">LSINAPIS_LOCUS9863</name>
</gene>
<proteinExistence type="predicted"/>
<keyword evidence="3" id="KW-1185">Reference proteome</keyword>
<accession>A0A5E4QP23</accession>
<feature type="compositionally biased region" description="Polar residues" evidence="1">
    <location>
        <begin position="97"/>
        <end position="120"/>
    </location>
</feature>
<dbReference type="AlphaFoldDB" id="A0A5E4QP23"/>
<evidence type="ECO:0000313" key="3">
    <source>
        <dbReference type="Proteomes" id="UP000324832"/>
    </source>
</evidence>
<feature type="region of interest" description="Disordered" evidence="1">
    <location>
        <begin position="83"/>
        <end position="162"/>
    </location>
</feature>
<reference evidence="2 3" key="1">
    <citation type="submission" date="2017-07" db="EMBL/GenBank/DDBJ databases">
        <authorList>
            <person name="Talla V."/>
            <person name="Backstrom N."/>
        </authorList>
    </citation>
    <scope>NUCLEOTIDE SEQUENCE [LARGE SCALE GENOMIC DNA]</scope>
</reference>
<sequence>MMTMDRTQNLIPITRNTSEFARPGHKIRLKKPSPESSDRTIGILSAQGLYEDVPGQLRHAKTFAHARPKGACVRRMRWCTRVRSRSRRMSESIPATDRTSVPSMVATRSSLRAPTSSPTYSPMPKRNQEILSPAPRSTTTTQRGQPHSLYNWRCHQTTPTLS</sequence>